<dbReference type="Proteomes" id="UP000325161">
    <property type="component" value="Chromosome"/>
</dbReference>
<protein>
    <submittedName>
        <fullName evidence="1">Uncharacterized protein</fullName>
    </submittedName>
</protein>
<evidence type="ECO:0000313" key="2">
    <source>
        <dbReference type="Proteomes" id="UP000325161"/>
    </source>
</evidence>
<reference evidence="1 2" key="1">
    <citation type="submission" date="2019-08" db="EMBL/GenBank/DDBJ databases">
        <title>Amphibian skin-associated Pigmentiphaga: genome sequence and occurrence across geography and hosts.</title>
        <authorList>
            <person name="Bletz M.C."/>
            <person name="Bunk B."/>
            <person name="Sproeer C."/>
            <person name="Biwer P."/>
            <person name="Reiter S."/>
            <person name="Rabemananjara F.C.E."/>
            <person name="Schulz S."/>
            <person name="Overmann J."/>
            <person name="Vences M."/>
        </authorList>
    </citation>
    <scope>NUCLEOTIDE SEQUENCE [LARGE SCALE GENOMIC DNA]</scope>
    <source>
        <strain evidence="1 2">Mada1488</strain>
    </source>
</reference>
<dbReference type="EMBL" id="CP043046">
    <property type="protein sequence ID" value="QEI07692.1"/>
    <property type="molecule type" value="Genomic_DNA"/>
</dbReference>
<sequence length="84" mass="9164">MKDQVAQDLLEVSKELAKTVELLNATVARNDALLFALADAAFSVDDDVLPKTLSWLRRHADSEPEGSLLREGSIEAIKALGFEP</sequence>
<evidence type="ECO:0000313" key="1">
    <source>
        <dbReference type="EMBL" id="QEI07692.1"/>
    </source>
</evidence>
<accession>A0A5C0AZ03</accession>
<gene>
    <name evidence="1" type="ORF">FXN63_19005</name>
</gene>
<proteinExistence type="predicted"/>
<organism evidence="1 2">
    <name type="scientific">Pigmentiphaga aceris</name>
    <dbReference type="NCBI Taxonomy" id="1940612"/>
    <lineage>
        <taxon>Bacteria</taxon>
        <taxon>Pseudomonadati</taxon>
        <taxon>Pseudomonadota</taxon>
        <taxon>Betaproteobacteria</taxon>
        <taxon>Burkholderiales</taxon>
        <taxon>Alcaligenaceae</taxon>
        <taxon>Pigmentiphaga</taxon>
    </lineage>
</organism>
<keyword evidence="2" id="KW-1185">Reference proteome</keyword>
<dbReference type="AlphaFoldDB" id="A0A5C0AZ03"/>
<dbReference type="RefSeq" id="WP_148816739.1">
    <property type="nucleotide sequence ID" value="NZ_CP043046.1"/>
</dbReference>
<dbReference type="KEGG" id="pacr:FXN63_19005"/>
<name>A0A5C0AZ03_9BURK</name>